<dbReference type="Proteomes" id="UP001054821">
    <property type="component" value="Chromosome 7"/>
</dbReference>
<protein>
    <recommendedName>
        <fullName evidence="1">RNase H type-1 domain-containing protein</fullName>
    </recommendedName>
</protein>
<evidence type="ECO:0000259" key="1">
    <source>
        <dbReference type="Pfam" id="PF13456"/>
    </source>
</evidence>
<dbReference type="EMBL" id="JAJFAZ020000007">
    <property type="protein sequence ID" value="KAI5318567.1"/>
    <property type="molecule type" value="Genomic_DNA"/>
</dbReference>
<feature type="domain" description="RNase H type-1" evidence="1">
    <location>
        <begin position="31"/>
        <end position="116"/>
    </location>
</feature>
<proteinExistence type="predicted"/>
<dbReference type="GO" id="GO:0004523">
    <property type="term" value="F:RNA-DNA hybrid ribonuclease activity"/>
    <property type="evidence" value="ECO:0007669"/>
    <property type="project" value="InterPro"/>
</dbReference>
<evidence type="ECO:0000313" key="3">
    <source>
        <dbReference type="Proteomes" id="UP001054821"/>
    </source>
</evidence>
<keyword evidence="3" id="KW-1185">Reference proteome</keyword>
<evidence type="ECO:0000313" key="2">
    <source>
        <dbReference type="EMBL" id="KAI5318567.1"/>
    </source>
</evidence>
<name>A0AAD4V6K1_PRUDU</name>
<dbReference type="Pfam" id="PF13456">
    <property type="entry name" value="RVT_3"/>
    <property type="match status" value="1"/>
</dbReference>
<reference evidence="2 3" key="1">
    <citation type="journal article" date="2022" name="G3 (Bethesda)">
        <title>Whole-genome sequence and methylome profiling of the almond [Prunus dulcis (Mill.) D.A. Webb] cultivar 'Nonpareil'.</title>
        <authorList>
            <person name="D'Amico-Willman K.M."/>
            <person name="Ouma W.Z."/>
            <person name="Meulia T."/>
            <person name="Sideli G.M."/>
            <person name="Gradziel T.M."/>
            <person name="Fresnedo-Ramirez J."/>
        </authorList>
    </citation>
    <scope>NUCLEOTIDE SEQUENCE [LARGE SCALE GENOMIC DNA]</scope>
    <source>
        <strain evidence="2">Clone GOH B32 T37-40</strain>
    </source>
</reference>
<sequence>MDPWPTTSNIDIVPNLTTCIFDSAVALRSPSLLSVLATELYALKFGISFAIDAFFFPLMIETNSLSATQLILKDEVCYAAKGVFVEDIGCLLALVSSCSVRYVPRTANGVDDGTARFSLSQEDLSF</sequence>
<dbReference type="InterPro" id="IPR002156">
    <property type="entry name" value="RNaseH_domain"/>
</dbReference>
<organism evidence="2 3">
    <name type="scientific">Prunus dulcis</name>
    <name type="common">Almond</name>
    <name type="synonym">Amygdalus dulcis</name>
    <dbReference type="NCBI Taxonomy" id="3755"/>
    <lineage>
        <taxon>Eukaryota</taxon>
        <taxon>Viridiplantae</taxon>
        <taxon>Streptophyta</taxon>
        <taxon>Embryophyta</taxon>
        <taxon>Tracheophyta</taxon>
        <taxon>Spermatophyta</taxon>
        <taxon>Magnoliopsida</taxon>
        <taxon>eudicotyledons</taxon>
        <taxon>Gunneridae</taxon>
        <taxon>Pentapetalae</taxon>
        <taxon>rosids</taxon>
        <taxon>fabids</taxon>
        <taxon>Rosales</taxon>
        <taxon>Rosaceae</taxon>
        <taxon>Amygdaloideae</taxon>
        <taxon>Amygdaleae</taxon>
        <taxon>Prunus</taxon>
    </lineage>
</organism>
<dbReference type="AlphaFoldDB" id="A0AAD4V6K1"/>
<accession>A0AAD4V6K1</accession>
<comment type="caution">
    <text evidence="2">The sequence shown here is derived from an EMBL/GenBank/DDBJ whole genome shotgun (WGS) entry which is preliminary data.</text>
</comment>
<dbReference type="GO" id="GO:0003676">
    <property type="term" value="F:nucleic acid binding"/>
    <property type="evidence" value="ECO:0007669"/>
    <property type="project" value="InterPro"/>
</dbReference>
<gene>
    <name evidence="2" type="ORF">L3X38_038275</name>
</gene>